<accession>A0A0S7BIZ3</accession>
<proteinExistence type="predicted"/>
<evidence type="ECO:0000313" key="2">
    <source>
        <dbReference type="Proteomes" id="UP000055060"/>
    </source>
</evidence>
<evidence type="ECO:0000313" key="1">
    <source>
        <dbReference type="EMBL" id="GAP14328.1"/>
    </source>
</evidence>
<dbReference type="InterPro" id="IPR027417">
    <property type="entry name" value="P-loop_NTPase"/>
</dbReference>
<keyword evidence="2" id="KW-1185">Reference proteome</keyword>
<dbReference type="RefSeq" id="WP_075073596.1">
    <property type="nucleotide sequence ID" value="NZ_DF967972.1"/>
</dbReference>
<organism evidence="1">
    <name type="scientific">Longilinea arvoryzae</name>
    <dbReference type="NCBI Taxonomy" id="360412"/>
    <lineage>
        <taxon>Bacteria</taxon>
        <taxon>Bacillati</taxon>
        <taxon>Chloroflexota</taxon>
        <taxon>Anaerolineae</taxon>
        <taxon>Anaerolineales</taxon>
        <taxon>Anaerolineaceae</taxon>
        <taxon>Longilinea</taxon>
    </lineage>
</organism>
<dbReference type="Gene3D" id="3.40.50.300">
    <property type="entry name" value="P-loop containing nucleotide triphosphate hydrolases"/>
    <property type="match status" value="1"/>
</dbReference>
<protein>
    <submittedName>
        <fullName evidence="1">Uncharacterized protein</fullName>
    </submittedName>
</protein>
<gene>
    <name evidence="1" type="ORF">LARV_02095</name>
</gene>
<dbReference type="EMBL" id="DF967972">
    <property type="protein sequence ID" value="GAP14328.1"/>
    <property type="molecule type" value="Genomic_DNA"/>
</dbReference>
<reference evidence="1" key="1">
    <citation type="submission" date="2015-07" db="EMBL/GenBank/DDBJ databases">
        <title>Draft Genome Sequences of Anaerolinea thermolimosa IMO-1, Bellilinea caldifistulae GOMI-1, Leptolinea tardivitalis YMTK-2, Levilinea saccharolytica KIBI-1,Longilinea arvoryzae KOME-1, Previously Described as Members of the Anaerolineaceae (Chloroflexi).</title>
        <authorList>
            <person name="Sekiguchi Y."/>
            <person name="Ohashi A."/>
            <person name="Matsuura N."/>
            <person name="Tourlousse M.D."/>
        </authorList>
    </citation>
    <scope>NUCLEOTIDE SEQUENCE [LARGE SCALE GENOMIC DNA]</scope>
    <source>
        <strain evidence="1">KOME-1</strain>
    </source>
</reference>
<dbReference type="OrthoDB" id="166342at2"/>
<name>A0A0S7BIZ3_9CHLR</name>
<dbReference type="AlphaFoldDB" id="A0A0S7BIZ3"/>
<dbReference type="Proteomes" id="UP000055060">
    <property type="component" value="Unassembled WGS sequence"/>
</dbReference>
<sequence>MDAITLPETNQLYVVVGGRAATQRLLDLAARLALRGPLLLLDCGNSANPLPLVRELRRLTIDPVRALGNIQLARAFTCYQVKALLEQVAFFPAQQPLLIFDLLATFYDESVSDAEGRRLLEQSLHCIRHVRRSAPVLISVRQPPADFPEREAFVDLLCGFADQCWLEERVEPPPPAQMSLWEEE</sequence>